<evidence type="ECO:0000313" key="1">
    <source>
        <dbReference type="EMBL" id="CAI3973113.1"/>
    </source>
</evidence>
<protein>
    <submittedName>
        <fullName evidence="1">Uncharacterized protein</fullName>
    </submittedName>
</protein>
<evidence type="ECO:0000313" key="2">
    <source>
        <dbReference type="EMBL" id="CAL4760425.1"/>
    </source>
</evidence>
<organism evidence="1">
    <name type="scientific">Cladocopium goreaui</name>
    <dbReference type="NCBI Taxonomy" id="2562237"/>
    <lineage>
        <taxon>Eukaryota</taxon>
        <taxon>Sar</taxon>
        <taxon>Alveolata</taxon>
        <taxon>Dinophyceae</taxon>
        <taxon>Suessiales</taxon>
        <taxon>Symbiodiniaceae</taxon>
        <taxon>Cladocopium</taxon>
    </lineage>
</organism>
<sequence>MLREYPSGYGRQFAASMKSLIKEKGSPRYPSPVPDLDFLKPADLPPTTAIQDLWHDAKMVEVLQYLYGNQNLSLPDDFKSLFPPELWAWA</sequence>
<dbReference type="EMBL" id="CAMXCT010000054">
    <property type="protein sequence ID" value="CAI3973113.1"/>
    <property type="molecule type" value="Genomic_DNA"/>
</dbReference>
<dbReference type="EMBL" id="CAMXCT020000054">
    <property type="protein sequence ID" value="CAL1126488.1"/>
    <property type="molecule type" value="Genomic_DNA"/>
</dbReference>
<comment type="caution">
    <text evidence="1">The sequence shown here is derived from an EMBL/GenBank/DDBJ whole genome shotgun (WGS) entry which is preliminary data.</text>
</comment>
<dbReference type="Proteomes" id="UP001152797">
    <property type="component" value="Unassembled WGS sequence"/>
</dbReference>
<keyword evidence="3" id="KW-1185">Reference proteome</keyword>
<dbReference type="AlphaFoldDB" id="A0A9P1FEF8"/>
<evidence type="ECO:0000313" key="3">
    <source>
        <dbReference type="Proteomes" id="UP001152797"/>
    </source>
</evidence>
<reference evidence="1" key="1">
    <citation type="submission" date="2022-10" db="EMBL/GenBank/DDBJ databases">
        <authorList>
            <person name="Chen Y."/>
            <person name="Dougan E. K."/>
            <person name="Chan C."/>
            <person name="Rhodes N."/>
            <person name="Thang M."/>
        </authorList>
    </citation>
    <scope>NUCLEOTIDE SEQUENCE</scope>
</reference>
<name>A0A9P1FEF8_9DINO</name>
<proteinExistence type="predicted"/>
<gene>
    <name evidence="1" type="ORF">C1SCF055_LOCUS1637</name>
</gene>
<dbReference type="EMBL" id="CAMXCT030000054">
    <property type="protein sequence ID" value="CAL4760425.1"/>
    <property type="molecule type" value="Genomic_DNA"/>
</dbReference>
<accession>A0A9P1FEF8</accession>
<reference evidence="2 3" key="2">
    <citation type="submission" date="2024-05" db="EMBL/GenBank/DDBJ databases">
        <authorList>
            <person name="Chen Y."/>
            <person name="Shah S."/>
            <person name="Dougan E. K."/>
            <person name="Thang M."/>
            <person name="Chan C."/>
        </authorList>
    </citation>
    <scope>NUCLEOTIDE SEQUENCE [LARGE SCALE GENOMIC DNA]</scope>
</reference>